<reference evidence="1" key="1">
    <citation type="submission" date="2021-03" db="EMBL/GenBank/DDBJ databases">
        <title>Evolutionary priming and transition to the ectomycorrhizal habit in an iconic lineage of mushroom-forming fungi: is preadaptation a requirement?</title>
        <authorList>
            <consortium name="DOE Joint Genome Institute"/>
            <person name="Looney B.P."/>
            <person name="Miyauchi S."/>
            <person name="Morin E."/>
            <person name="Drula E."/>
            <person name="Courty P.E."/>
            <person name="Chicoki N."/>
            <person name="Fauchery L."/>
            <person name="Kohler A."/>
            <person name="Kuo A."/>
            <person name="LaButti K."/>
            <person name="Pangilinan J."/>
            <person name="Lipzen A."/>
            <person name="Riley R."/>
            <person name="Andreopoulos W."/>
            <person name="He G."/>
            <person name="Johnson J."/>
            <person name="Barry K.W."/>
            <person name="Grigoriev I.V."/>
            <person name="Nagy L."/>
            <person name="Hibbett D."/>
            <person name="Henrissat B."/>
            <person name="Matheny P.B."/>
            <person name="Labbe J."/>
            <person name="Martin A.F."/>
        </authorList>
    </citation>
    <scope>NUCLEOTIDE SEQUENCE</scope>
    <source>
        <strain evidence="1">BPL698</strain>
    </source>
</reference>
<accession>A0ACC0TVE5</accession>
<name>A0ACC0TVE5_9AGAM</name>
<gene>
    <name evidence="1" type="ORF">F5148DRAFT_1153586</name>
</gene>
<organism evidence="1 2">
    <name type="scientific">Russula earlei</name>
    <dbReference type="NCBI Taxonomy" id="71964"/>
    <lineage>
        <taxon>Eukaryota</taxon>
        <taxon>Fungi</taxon>
        <taxon>Dikarya</taxon>
        <taxon>Basidiomycota</taxon>
        <taxon>Agaricomycotina</taxon>
        <taxon>Agaricomycetes</taxon>
        <taxon>Russulales</taxon>
        <taxon>Russulaceae</taxon>
        <taxon>Russula</taxon>
    </lineage>
</organism>
<dbReference type="Proteomes" id="UP001207468">
    <property type="component" value="Unassembled WGS sequence"/>
</dbReference>
<dbReference type="EMBL" id="JAGFNK010000618">
    <property type="protein sequence ID" value="KAI9446950.1"/>
    <property type="molecule type" value="Genomic_DNA"/>
</dbReference>
<evidence type="ECO:0000313" key="2">
    <source>
        <dbReference type="Proteomes" id="UP001207468"/>
    </source>
</evidence>
<comment type="caution">
    <text evidence="1">The sequence shown here is derived from an EMBL/GenBank/DDBJ whole genome shotgun (WGS) entry which is preliminary data.</text>
</comment>
<sequence length="221" mass="24128">MTAQFKAFSHPQGTLQQLPCLKPFTTLASSLRLCLLQHIPVPIWYLLVVWLILLFNAAYTTYHLFRPCPPAPESLVISSMCLDTNLTKATTNVRKDIKALPKTPPPQAKAKATPARAPNTHPTYAAVANLPPCPSAVVKTAAYTWPAALRPIPTDICTTINTTLHSTNFNQIHVSAARWTQKGNLVIWGGRNTTAINLMSSLPTISEALQTSFSENTTTTP</sequence>
<evidence type="ECO:0000313" key="1">
    <source>
        <dbReference type="EMBL" id="KAI9446950.1"/>
    </source>
</evidence>
<keyword evidence="2" id="KW-1185">Reference proteome</keyword>
<proteinExistence type="predicted"/>
<protein>
    <submittedName>
        <fullName evidence="1">Uncharacterized protein</fullName>
    </submittedName>
</protein>